<protein>
    <submittedName>
        <fullName evidence="1">Uncharacterized protein</fullName>
    </submittedName>
</protein>
<evidence type="ECO:0000313" key="1">
    <source>
        <dbReference type="EMBL" id="EGV91633.1"/>
    </source>
</evidence>
<dbReference type="AlphaFoldDB" id="G3HMP5"/>
<gene>
    <name evidence="1" type="ORF">I79_012016</name>
</gene>
<organism evidence="1 2">
    <name type="scientific">Cricetulus griseus</name>
    <name type="common">Chinese hamster</name>
    <name type="synonym">Cricetulus barabensis griseus</name>
    <dbReference type="NCBI Taxonomy" id="10029"/>
    <lineage>
        <taxon>Eukaryota</taxon>
        <taxon>Metazoa</taxon>
        <taxon>Chordata</taxon>
        <taxon>Craniata</taxon>
        <taxon>Vertebrata</taxon>
        <taxon>Euteleostomi</taxon>
        <taxon>Mammalia</taxon>
        <taxon>Eutheria</taxon>
        <taxon>Euarchontoglires</taxon>
        <taxon>Glires</taxon>
        <taxon>Rodentia</taxon>
        <taxon>Myomorpha</taxon>
        <taxon>Muroidea</taxon>
        <taxon>Cricetidae</taxon>
        <taxon>Cricetinae</taxon>
        <taxon>Cricetulus</taxon>
    </lineage>
</organism>
<dbReference type="Proteomes" id="UP000001075">
    <property type="component" value="Unassembled WGS sequence"/>
</dbReference>
<proteinExistence type="predicted"/>
<name>G3HMP5_CRIGR</name>
<evidence type="ECO:0000313" key="2">
    <source>
        <dbReference type="Proteomes" id="UP000001075"/>
    </source>
</evidence>
<dbReference type="InParanoid" id="G3HMP5"/>
<reference evidence="2" key="1">
    <citation type="journal article" date="2011" name="Nat. Biotechnol.">
        <title>The genomic sequence of the Chinese hamster ovary (CHO)-K1 cell line.</title>
        <authorList>
            <person name="Xu X."/>
            <person name="Nagarajan H."/>
            <person name="Lewis N.E."/>
            <person name="Pan S."/>
            <person name="Cai Z."/>
            <person name="Liu X."/>
            <person name="Chen W."/>
            <person name="Xie M."/>
            <person name="Wang W."/>
            <person name="Hammond S."/>
            <person name="Andersen M.R."/>
            <person name="Neff N."/>
            <person name="Passarelli B."/>
            <person name="Koh W."/>
            <person name="Fan H.C."/>
            <person name="Wang J."/>
            <person name="Gui Y."/>
            <person name="Lee K.H."/>
            <person name="Betenbaugh M.J."/>
            <person name="Quake S.R."/>
            <person name="Famili I."/>
            <person name="Palsson B.O."/>
            <person name="Wang J."/>
        </authorList>
    </citation>
    <scope>NUCLEOTIDE SEQUENCE [LARGE SCALE GENOMIC DNA]</scope>
    <source>
        <strain evidence="2">CHO K1 cell line</strain>
    </source>
</reference>
<accession>G3HMP5</accession>
<dbReference type="EMBL" id="JH000522">
    <property type="protein sequence ID" value="EGV91633.1"/>
    <property type="molecule type" value="Genomic_DNA"/>
</dbReference>
<sequence length="78" mass="8220">MVGCYLPCGSGIEPGFSARGTRAAELSLLLLNLVSLFSFGAYPGTHSRDQAGLELTEIRLPLRPGVLGLKACTTNARL</sequence>